<name>A0A2S4KMP8_9HYPO</name>
<feature type="region of interest" description="Disordered" evidence="1">
    <location>
        <begin position="169"/>
        <end position="197"/>
    </location>
</feature>
<dbReference type="AlphaFoldDB" id="A0A2S4KMP8"/>
<dbReference type="EMBL" id="PKSG01001037">
    <property type="protein sequence ID" value="POR31466.1"/>
    <property type="molecule type" value="Genomic_DNA"/>
</dbReference>
<comment type="caution">
    <text evidence="2">The sequence shown here is derived from an EMBL/GenBank/DDBJ whole genome shotgun (WGS) entry which is preliminary data.</text>
</comment>
<evidence type="ECO:0000256" key="1">
    <source>
        <dbReference type="SAM" id="MobiDB-lite"/>
    </source>
</evidence>
<organism evidence="2 3">
    <name type="scientific">Tolypocladium paradoxum</name>
    <dbReference type="NCBI Taxonomy" id="94208"/>
    <lineage>
        <taxon>Eukaryota</taxon>
        <taxon>Fungi</taxon>
        <taxon>Dikarya</taxon>
        <taxon>Ascomycota</taxon>
        <taxon>Pezizomycotina</taxon>
        <taxon>Sordariomycetes</taxon>
        <taxon>Hypocreomycetidae</taxon>
        <taxon>Hypocreales</taxon>
        <taxon>Ophiocordycipitaceae</taxon>
        <taxon>Tolypocladium</taxon>
    </lineage>
</organism>
<reference evidence="2 3" key="1">
    <citation type="submission" date="2018-01" db="EMBL/GenBank/DDBJ databases">
        <title>Harnessing the power of phylogenomics to disentangle the directionality and signatures of interkingdom host jumping in the parasitic fungal genus Tolypocladium.</title>
        <authorList>
            <person name="Quandt C.A."/>
            <person name="Patterson W."/>
            <person name="Spatafora J.W."/>
        </authorList>
    </citation>
    <scope>NUCLEOTIDE SEQUENCE [LARGE SCALE GENOMIC DNA]</scope>
    <source>
        <strain evidence="2 3">NRBC 100945</strain>
    </source>
</reference>
<gene>
    <name evidence="2" type="ORF">TPAR_08322</name>
</gene>
<dbReference type="OrthoDB" id="3793606at2759"/>
<accession>A0A2S4KMP8</accession>
<keyword evidence="3" id="KW-1185">Reference proteome</keyword>
<evidence type="ECO:0000313" key="3">
    <source>
        <dbReference type="Proteomes" id="UP000237481"/>
    </source>
</evidence>
<protein>
    <submittedName>
        <fullName evidence="2">Uncharacterized protein</fullName>
    </submittedName>
</protein>
<evidence type="ECO:0000313" key="2">
    <source>
        <dbReference type="EMBL" id="POR31466.1"/>
    </source>
</evidence>
<proteinExistence type="predicted"/>
<sequence>MALAKITQHLDGISDMIWDVSGDPDFATLSEKVSALHAEIAVHRALELTAQNLQKPTLLPNAQSRLSKFIDAVYGSGDGKKEERLQKLRSFPHEGFIFISISYTPLDITKMSRTEFECLIRTLPVYLRRRNLPPRWIFRDEIQVSLASKASLKSAAEFRKGYYALEFQQHSEDQPPPAKRSRLEPSHGAAKQSGLIGNSEPDCVSCIVGEKPPNEESRRIVIQFLRADVGKLADVLSDGSLLRAVKSSRQWRWERGQDTATDVPRTDCLIAMIPDSYQDISIMIRAGYQEGRAIAAALGFQRSDVLGM</sequence>
<dbReference type="Proteomes" id="UP000237481">
    <property type="component" value="Unassembled WGS sequence"/>
</dbReference>